<feature type="transmembrane region" description="Helical" evidence="2">
    <location>
        <begin position="286"/>
        <end position="305"/>
    </location>
</feature>
<feature type="transmembrane region" description="Helical" evidence="2">
    <location>
        <begin position="43"/>
        <end position="70"/>
    </location>
</feature>
<evidence type="ECO:0000256" key="2">
    <source>
        <dbReference type="SAM" id="Phobius"/>
    </source>
</evidence>
<accession>A0ABV8VIT0</accession>
<proteinExistence type="predicted"/>
<protein>
    <submittedName>
        <fullName evidence="3">DUF6350 family protein</fullName>
    </submittedName>
</protein>
<feature type="transmembrane region" description="Helical" evidence="2">
    <location>
        <begin position="344"/>
        <end position="366"/>
    </location>
</feature>
<feature type="transmembrane region" description="Helical" evidence="2">
    <location>
        <begin position="311"/>
        <end position="332"/>
    </location>
</feature>
<feature type="region of interest" description="Disordered" evidence="1">
    <location>
        <begin position="427"/>
        <end position="470"/>
    </location>
</feature>
<evidence type="ECO:0000313" key="3">
    <source>
        <dbReference type="EMBL" id="MFC4375661.1"/>
    </source>
</evidence>
<name>A0ABV8VIT0_9NOCA</name>
<comment type="caution">
    <text evidence="3">The sequence shown here is derived from an EMBL/GenBank/DDBJ whole genome shotgun (WGS) entry which is preliminary data.</text>
</comment>
<evidence type="ECO:0000313" key="4">
    <source>
        <dbReference type="Proteomes" id="UP001595844"/>
    </source>
</evidence>
<organism evidence="3 4">
    <name type="scientific">Nocardia halotolerans</name>
    <dbReference type="NCBI Taxonomy" id="1755878"/>
    <lineage>
        <taxon>Bacteria</taxon>
        <taxon>Bacillati</taxon>
        <taxon>Actinomycetota</taxon>
        <taxon>Actinomycetes</taxon>
        <taxon>Mycobacteriales</taxon>
        <taxon>Nocardiaceae</taxon>
        <taxon>Nocardia</taxon>
    </lineage>
</organism>
<feature type="transmembrane region" description="Helical" evidence="2">
    <location>
        <begin position="217"/>
        <end position="237"/>
    </location>
</feature>
<dbReference type="Proteomes" id="UP001595844">
    <property type="component" value="Unassembled WGS sequence"/>
</dbReference>
<reference evidence="4" key="1">
    <citation type="journal article" date="2019" name="Int. J. Syst. Evol. Microbiol.">
        <title>The Global Catalogue of Microorganisms (GCM) 10K type strain sequencing project: providing services to taxonomists for standard genome sequencing and annotation.</title>
        <authorList>
            <consortium name="The Broad Institute Genomics Platform"/>
            <consortium name="The Broad Institute Genome Sequencing Center for Infectious Disease"/>
            <person name="Wu L."/>
            <person name="Ma J."/>
        </authorList>
    </citation>
    <scope>NUCLEOTIDE SEQUENCE [LARGE SCALE GENOMIC DNA]</scope>
    <source>
        <strain evidence="4">IBRC-M 10490</strain>
    </source>
</reference>
<feature type="transmembrane region" description="Helical" evidence="2">
    <location>
        <begin position="173"/>
        <end position="197"/>
    </location>
</feature>
<keyword evidence="4" id="KW-1185">Reference proteome</keyword>
<keyword evidence="2" id="KW-0812">Transmembrane</keyword>
<dbReference type="EMBL" id="JBHSDL010000014">
    <property type="protein sequence ID" value="MFC4375661.1"/>
    <property type="molecule type" value="Genomic_DNA"/>
</dbReference>
<dbReference type="Pfam" id="PF19877">
    <property type="entry name" value="DUF6350"/>
    <property type="match status" value="1"/>
</dbReference>
<keyword evidence="2" id="KW-1133">Transmembrane helix</keyword>
<keyword evidence="2" id="KW-0472">Membrane</keyword>
<feature type="compositionally biased region" description="Polar residues" evidence="1">
    <location>
        <begin position="1"/>
        <end position="25"/>
    </location>
</feature>
<dbReference type="RefSeq" id="WP_378562736.1">
    <property type="nucleotide sequence ID" value="NZ_JBHSDL010000014.1"/>
</dbReference>
<feature type="transmembrane region" description="Helical" evidence="2">
    <location>
        <begin position="90"/>
        <end position="113"/>
    </location>
</feature>
<sequence length="524" mass="54922">MSSRNALVRRTSGSRGNGETITSPPSGHEPGWWPLSPERSRTLLLVAARPTISALTVTVLIVLAVMLTAGTALTSAPGAVAATWLAAHQIPLTVGGTTLGLLPLVPTALLVWFAARECARAVPEHPTPVELTWLTGAVLAGPLLMTAVCLAVTGDAAGVTALEPPGVFSAFSWVFILYLGAAAGGICSRAWSALCALVPVRIPEWAVLGARAARRTVLRLLGCAALAATVSFFVHLSRVGDTYRQAHDVIDVLGMTLLSLLYLPNVVIAAAGLLSGAPVQFGAGSIGLFGVSAGEVPAVPALIPVPMGPAAAWWPVLLLVPLAVGVLGGIELGRTSDDRPGAPWATLTCAGLSTLTFLSLAILGSGQLGAGGWTGIDLPVLVVLLVTWLGFGGFVGMVFARRFLARTAPAEEYDDYDYDDYDEDDFFDDHDHDHDDHDDHDDAVDEDEDDYYDDDPDHHDHSGDADHDYHDPAVELDAELVEDLDDDVEVSIAAPGSTAAPAEDIVDVEVVEPDLPEGDRGTGR</sequence>
<feature type="transmembrane region" description="Helical" evidence="2">
    <location>
        <begin position="133"/>
        <end position="153"/>
    </location>
</feature>
<evidence type="ECO:0000256" key="1">
    <source>
        <dbReference type="SAM" id="MobiDB-lite"/>
    </source>
</evidence>
<feature type="transmembrane region" description="Helical" evidence="2">
    <location>
        <begin position="378"/>
        <end position="400"/>
    </location>
</feature>
<feature type="region of interest" description="Disordered" evidence="1">
    <location>
        <begin position="1"/>
        <end position="33"/>
    </location>
</feature>
<feature type="compositionally biased region" description="Acidic residues" evidence="1">
    <location>
        <begin position="438"/>
        <end position="455"/>
    </location>
</feature>
<feature type="transmembrane region" description="Helical" evidence="2">
    <location>
        <begin position="249"/>
        <end position="274"/>
    </location>
</feature>
<dbReference type="InterPro" id="IPR045931">
    <property type="entry name" value="DUF6350"/>
</dbReference>
<feature type="region of interest" description="Disordered" evidence="1">
    <location>
        <begin position="494"/>
        <end position="524"/>
    </location>
</feature>
<feature type="compositionally biased region" description="Acidic residues" evidence="1">
    <location>
        <begin position="504"/>
        <end position="516"/>
    </location>
</feature>
<gene>
    <name evidence="3" type="ORF">ACFO5K_16295</name>
</gene>
<feature type="compositionally biased region" description="Basic and acidic residues" evidence="1">
    <location>
        <begin position="456"/>
        <end position="470"/>
    </location>
</feature>